<sequence>MTATASNERIVESWRRREPPLQAVAILGVGAVATALAAATHRRVADGAALRTVVDPEYLVVLGDEAALPWVEGARYLGWDGAALTLTTHQVLPSADLWRSAALAARGGAADVAALVIVLPEQVLIAGSAIVDADPVALAAVFAG</sequence>
<evidence type="ECO:0000256" key="1">
    <source>
        <dbReference type="SAM" id="Phobius"/>
    </source>
</evidence>
<accession>A0ABP5FLN7</accession>
<dbReference type="Proteomes" id="UP001500751">
    <property type="component" value="Unassembled WGS sequence"/>
</dbReference>
<feature type="domain" description="MoxR-vWA-beta-propeller ternary system" evidence="2">
    <location>
        <begin position="13"/>
        <end position="86"/>
    </location>
</feature>
<feature type="transmembrane region" description="Helical" evidence="1">
    <location>
        <begin position="20"/>
        <end position="39"/>
    </location>
</feature>
<keyword evidence="1" id="KW-0812">Transmembrane</keyword>
<keyword evidence="1" id="KW-0472">Membrane</keyword>
<evidence type="ECO:0000259" key="2">
    <source>
        <dbReference type="Pfam" id="PF19921"/>
    </source>
</evidence>
<gene>
    <name evidence="3" type="ORF">GCM10009839_31130</name>
</gene>
<proteinExistence type="predicted"/>
<organism evidence="3 4">
    <name type="scientific">Catenulispora yoronensis</name>
    <dbReference type="NCBI Taxonomy" id="450799"/>
    <lineage>
        <taxon>Bacteria</taxon>
        <taxon>Bacillati</taxon>
        <taxon>Actinomycetota</taxon>
        <taxon>Actinomycetes</taxon>
        <taxon>Catenulisporales</taxon>
        <taxon>Catenulisporaceae</taxon>
        <taxon>Catenulispora</taxon>
    </lineage>
</organism>
<evidence type="ECO:0000313" key="4">
    <source>
        <dbReference type="Proteomes" id="UP001500751"/>
    </source>
</evidence>
<protein>
    <recommendedName>
        <fullName evidence="2">MoxR-vWA-beta-propeller ternary system domain-containing protein</fullName>
    </recommendedName>
</protein>
<dbReference type="InterPro" id="IPR045548">
    <property type="entry name" value="bpX5"/>
</dbReference>
<name>A0ABP5FLN7_9ACTN</name>
<dbReference type="Pfam" id="PF19921">
    <property type="entry name" value="bpX5"/>
    <property type="match status" value="1"/>
</dbReference>
<comment type="caution">
    <text evidence="3">The sequence shown here is derived from an EMBL/GenBank/DDBJ whole genome shotgun (WGS) entry which is preliminary data.</text>
</comment>
<keyword evidence="4" id="KW-1185">Reference proteome</keyword>
<dbReference type="EMBL" id="BAAAQN010000015">
    <property type="protein sequence ID" value="GAA2029367.1"/>
    <property type="molecule type" value="Genomic_DNA"/>
</dbReference>
<reference evidence="4" key="1">
    <citation type="journal article" date="2019" name="Int. J. Syst. Evol. Microbiol.">
        <title>The Global Catalogue of Microorganisms (GCM) 10K type strain sequencing project: providing services to taxonomists for standard genome sequencing and annotation.</title>
        <authorList>
            <consortium name="The Broad Institute Genomics Platform"/>
            <consortium name="The Broad Institute Genome Sequencing Center for Infectious Disease"/>
            <person name="Wu L."/>
            <person name="Ma J."/>
        </authorList>
    </citation>
    <scope>NUCLEOTIDE SEQUENCE [LARGE SCALE GENOMIC DNA]</scope>
    <source>
        <strain evidence="4">JCM 16014</strain>
    </source>
</reference>
<evidence type="ECO:0000313" key="3">
    <source>
        <dbReference type="EMBL" id="GAA2029367.1"/>
    </source>
</evidence>
<keyword evidence="1" id="KW-1133">Transmembrane helix</keyword>